<dbReference type="Proteomes" id="UP001386955">
    <property type="component" value="Unassembled WGS sequence"/>
</dbReference>
<sequence>MLIVSQNPFESLLTRAYHVSSGGHDYMLNVFEEIVQIYAPCIYNYWRCEDYKDDNSSTVSSKEGDLFSDESSCDGMGWLGSQCIDQRYLPGEQSKCIGESTVQATIGDPDCSPLSDKDKGRLDESKKVFTNIEGAVHRDKHGQRKHACVDLDIVNETDHYEPPKKVGCLVNSSLSIVDVEPLGLYSKLHLNLNLYGLIDSNGRSILSPRLENAGCTPTFICTPSDQHTSMETPCARETLGQLDEGKVTVNLRP</sequence>
<comment type="caution">
    <text evidence="1">The sequence shown here is derived from an EMBL/GenBank/DDBJ whole genome shotgun (WGS) entry which is preliminary data.</text>
</comment>
<accession>A0AAN9T2D0</accession>
<protein>
    <submittedName>
        <fullName evidence="1">Uncharacterized protein</fullName>
    </submittedName>
</protein>
<keyword evidence="2" id="KW-1185">Reference proteome</keyword>
<gene>
    <name evidence="1" type="ORF">VNO78_06979</name>
</gene>
<dbReference type="AlphaFoldDB" id="A0AAN9T2D0"/>
<dbReference type="EMBL" id="JAYMYS010000002">
    <property type="protein sequence ID" value="KAK7405558.1"/>
    <property type="molecule type" value="Genomic_DNA"/>
</dbReference>
<evidence type="ECO:0000313" key="2">
    <source>
        <dbReference type="Proteomes" id="UP001386955"/>
    </source>
</evidence>
<evidence type="ECO:0000313" key="1">
    <source>
        <dbReference type="EMBL" id="KAK7405558.1"/>
    </source>
</evidence>
<organism evidence="1 2">
    <name type="scientific">Psophocarpus tetragonolobus</name>
    <name type="common">Winged bean</name>
    <name type="synonym">Dolichos tetragonolobus</name>
    <dbReference type="NCBI Taxonomy" id="3891"/>
    <lineage>
        <taxon>Eukaryota</taxon>
        <taxon>Viridiplantae</taxon>
        <taxon>Streptophyta</taxon>
        <taxon>Embryophyta</taxon>
        <taxon>Tracheophyta</taxon>
        <taxon>Spermatophyta</taxon>
        <taxon>Magnoliopsida</taxon>
        <taxon>eudicotyledons</taxon>
        <taxon>Gunneridae</taxon>
        <taxon>Pentapetalae</taxon>
        <taxon>rosids</taxon>
        <taxon>fabids</taxon>
        <taxon>Fabales</taxon>
        <taxon>Fabaceae</taxon>
        <taxon>Papilionoideae</taxon>
        <taxon>50 kb inversion clade</taxon>
        <taxon>NPAAA clade</taxon>
        <taxon>indigoferoid/millettioid clade</taxon>
        <taxon>Phaseoleae</taxon>
        <taxon>Psophocarpus</taxon>
    </lineage>
</organism>
<name>A0AAN9T2D0_PSOTE</name>
<reference evidence="1 2" key="1">
    <citation type="submission" date="2024-01" db="EMBL/GenBank/DDBJ databases">
        <title>The genomes of 5 underutilized Papilionoideae crops provide insights into root nodulation and disease resistanc.</title>
        <authorList>
            <person name="Jiang F."/>
        </authorList>
    </citation>
    <scope>NUCLEOTIDE SEQUENCE [LARGE SCALE GENOMIC DNA]</scope>
    <source>
        <strain evidence="1">DUOXIRENSHENG_FW03</strain>
        <tissue evidence="1">Leaves</tissue>
    </source>
</reference>
<proteinExistence type="predicted"/>